<protein>
    <submittedName>
        <fullName evidence="3">Fibrobacter succinogenes major paralogous domain-containing protein</fullName>
    </submittedName>
</protein>
<evidence type="ECO:0000313" key="4">
    <source>
        <dbReference type="Proteomes" id="UP001208114"/>
    </source>
</evidence>
<gene>
    <name evidence="3" type="ORF">N0B16_03425</name>
</gene>
<evidence type="ECO:0000313" key="3">
    <source>
        <dbReference type="EMBL" id="MCU7613477.1"/>
    </source>
</evidence>
<sequence>MKNFTCFLFLMFGIGNATLNAQQNVVLEALEGCVVDIPANATCLCSTISFTKCSSVLGATLNDDPSTSSGIEYDWSNATSSTLGVGFGATTNTRALVEIGGQCWARYNMDVVNSNLGAYVANTDTGWSGYYNNAASEPAANEGRLYQWSAAMNGSTTERAQGVCPSGWHVPSDCELMYLENTLGMSVAEQQIAAPRTTGTVGLKLAEVGYTMGGSPSTNSSGFSYILSGQRANNGTYNGRGSSSSIKTSTNITGAIVTRFLQTGSTGVERGVGGAFNSGGQQVRCIKD</sequence>
<feature type="signal peptide" evidence="1">
    <location>
        <begin position="1"/>
        <end position="17"/>
    </location>
</feature>
<dbReference type="RefSeq" id="WP_262989324.1">
    <property type="nucleotide sequence ID" value="NZ_JAOTEN010000001.1"/>
</dbReference>
<name>A0ABT2VU02_9FLAO</name>
<evidence type="ECO:0000256" key="1">
    <source>
        <dbReference type="SAM" id="SignalP"/>
    </source>
</evidence>
<keyword evidence="1" id="KW-0732">Signal</keyword>
<dbReference type="NCBIfam" id="TIGR02145">
    <property type="entry name" value="Fib_succ_major"/>
    <property type="match status" value="1"/>
</dbReference>
<organism evidence="3 4">
    <name type="scientific">Chryseobacterium gilvum</name>
    <dbReference type="NCBI Taxonomy" id="2976534"/>
    <lineage>
        <taxon>Bacteria</taxon>
        <taxon>Pseudomonadati</taxon>
        <taxon>Bacteroidota</taxon>
        <taxon>Flavobacteriia</taxon>
        <taxon>Flavobacteriales</taxon>
        <taxon>Weeksellaceae</taxon>
        <taxon>Chryseobacterium group</taxon>
        <taxon>Chryseobacterium</taxon>
    </lineage>
</organism>
<feature type="domain" description="Fibrobacter succinogenes major paralogous" evidence="2">
    <location>
        <begin position="97"/>
        <end position="287"/>
    </location>
</feature>
<dbReference type="InterPro" id="IPR011871">
    <property type="entry name" value="Fib_succ_major"/>
</dbReference>
<dbReference type="Proteomes" id="UP001208114">
    <property type="component" value="Unassembled WGS sequence"/>
</dbReference>
<comment type="caution">
    <text evidence="3">The sequence shown here is derived from an EMBL/GenBank/DDBJ whole genome shotgun (WGS) entry which is preliminary data.</text>
</comment>
<dbReference type="Pfam" id="PF09603">
    <property type="entry name" value="Fib_succ_major"/>
    <property type="match status" value="1"/>
</dbReference>
<dbReference type="EMBL" id="JAOTEN010000001">
    <property type="protein sequence ID" value="MCU7613477.1"/>
    <property type="molecule type" value="Genomic_DNA"/>
</dbReference>
<keyword evidence="4" id="KW-1185">Reference proteome</keyword>
<proteinExistence type="predicted"/>
<accession>A0ABT2VU02</accession>
<feature type="chain" id="PRO_5045760069" evidence="1">
    <location>
        <begin position="18"/>
        <end position="288"/>
    </location>
</feature>
<evidence type="ECO:0000259" key="2">
    <source>
        <dbReference type="Pfam" id="PF09603"/>
    </source>
</evidence>
<reference evidence="4" key="1">
    <citation type="submission" date="2023-07" db="EMBL/GenBank/DDBJ databases">
        <title>Chryseobacterium sp. GMJ5 Genome sequencing and assembly.</title>
        <authorList>
            <person name="Jung Y."/>
        </authorList>
    </citation>
    <scope>NUCLEOTIDE SEQUENCE [LARGE SCALE GENOMIC DNA]</scope>
    <source>
        <strain evidence="4">GMJ5</strain>
    </source>
</reference>